<sequence length="614" mass="69072">MQSLTDSASVPKRKRACNSCRGRKKRCDGERPTCSLCRKWGLRCEYTAPSTHRVDQEDLSLPYMSTLFGRQPFFSLDPPPQSVLDVIMPPDDSFDLPGISMPGDMAPQNEYLTPTTMLDPFSLDAPRGSDPDVFEEAALPTGEILTQLIDIFFQHFYYRFPFFHRATFFKQLHAGAIHAECELLLYAICTVASGFHPDPSIKSRQNAWYEQAKFLYEFTGRLPNPALRTIQASLCLIFHAYTRGDFSVCWLYVGKAWRQAASLGMNRIDSSNTAVVTIGRKDGLEEGRGYLARYGWTTKSAIDREECRRTLWLLFMMDRNDSWPTGWPTVVDERQFKIDIPTTDAVFQAMTDDTDISTTTNAPFTRNLNALISSTSTAKTPLNPFHYLVVTHVLLGRVIELIHSLHDSPDTPEYAQECEDLDNSLMKLRLNIPRSATSVLEASPEDRDHIIWLNLILNTISILIHYRKAGLSSLSNPNASSSASNESFTHAVLAARNTAQIVKDTSRISIDLLLSAHIASSVYIAGCVLVIHWRTTGDDSCKGDIEIFELLFERMSDVFTVLGLKFKLAIKRDQEREDVEIEKLRDAGYKGLLADCSKWGFVAEEAAKIGITIT</sequence>
<feature type="domain" description="Zn(2)-C6 fungal-type" evidence="6">
    <location>
        <begin position="16"/>
        <end position="46"/>
    </location>
</feature>
<dbReference type="PROSITE" id="PS00463">
    <property type="entry name" value="ZN2_CY6_FUNGAL_1"/>
    <property type="match status" value="1"/>
</dbReference>
<keyword evidence="5" id="KW-0539">Nucleus</keyword>
<evidence type="ECO:0000259" key="6">
    <source>
        <dbReference type="PROSITE" id="PS50048"/>
    </source>
</evidence>
<dbReference type="EMBL" id="MU006800">
    <property type="protein sequence ID" value="KAF2636163.1"/>
    <property type="molecule type" value="Genomic_DNA"/>
</dbReference>
<keyword evidence="8" id="KW-1185">Reference proteome</keyword>
<evidence type="ECO:0000313" key="7">
    <source>
        <dbReference type="EMBL" id="KAF2636163.1"/>
    </source>
</evidence>
<dbReference type="GO" id="GO:0003677">
    <property type="term" value="F:DNA binding"/>
    <property type="evidence" value="ECO:0007669"/>
    <property type="project" value="InterPro"/>
</dbReference>
<dbReference type="SMART" id="SM00066">
    <property type="entry name" value="GAL4"/>
    <property type="match status" value="1"/>
</dbReference>
<evidence type="ECO:0000256" key="2">
    <source>
        <dbReference type="ARBA" id="ARBA00022723"/>
    </source>
</evidence>
<evidence type="ECO:0000256" key="1">
    <source>
        <dbReference type="ARBA" id="ARBA00004123"/>
    </source>
</evidence>
<dbReference type="InterPro" id="IPR036864">
    <property type="entry name" value="Zn2-C6_fun-type_DNA-bd_sf"/>
</dbReference>
<dbReference type="InterPro" id="IPR007219">
    <property type="entry name" value="XnlR_reg_dom"/>
</dbReference>
<dbReference type="InterPro" id="IPR050815">
    <property type="entry name" value="TF_fung"/>
</dbReference>
<evidence type="ECO:0000256" key="5">
    <source>
        <dbReference type="ARBA" id="ARBA00023242"/>
    </source>
</evidence>
<keyword evidence="3" id="KW-0805">Transcription regulation</keyword>
<dbReference type="SUPFAM" id="SSF57701">
    <property type="entry name" value="Zn2/Cys6 DNA-binding domain"/>
    <property type="match status" value="1"/>
</dbReference>
<gene>
    <name evidence="7" type="ORF">P280DRAFT_553235</name>
</gene>
<protein>
    <recommendedName>
        <fullName evidence="6">Zn(2)-C6 fungal-type domain-containing protein</fullName>
    </recommendedName>
</protein>
<dbReference type="CDD" id="cd12148">
    <property type="entry name" value="fungal_TF_MHR"/>
    <property type="match status" value="1"/>
</dbReference>
<dbReference type="Pfam" id="PF04082">
    <property type="entry name" value="Fungal_trans"/>
    <property type="match status" value="1"/>
</dbReference>
<evidence type="ECO:0000313" key="8">
    <source>
        <dbReference type="Proteomes" id="UP000799753"/>
    </source>
</evidence>
<keyword evidence="2" id="KW-0479">Metal-binding</keyword>
<comment type="subcellular location">
    <subcellularLocation>
        <location evidence="1">Nucleus</location>
    </subcellularLocation>
</comment>
<dbReference type="AlphaFoldDB" id="A0A6A6RNT0"/>
<name>A0A6A6RNT0_9PLEO</name>
<dbReference type="InterPro" id="IPR001138">
    <property type="entry name" value="Zn2Cys6_DnaBD"/>
</dbReference>
<proteinExistence type="predicted"/>
<dbReference type="Gene3D" id="4.10.240.10">
    <property type="entry name" value="Zn(2)-C6 fungal-type DNA-binding domain"/>
    <property type="match status" value="1"/>
</dbReference>
<dbReference type="GO" id="GO:0008270">
    <property type="term" value="F:zinc ion binding"/>
    <property type="evidence" value="ECO:0007669"/>
    <property type="project" value="InterPro"/>
</dbReference>
<organism evidence="7 8">
    <name type="scientific">Massarina eburnea CBS 473.64</name>
    <dbReference type="NCBI Taxonomy" id="1395130"/>
    <lineage>
        <taxon>Eukaryota</taxon>
        <taxon>Fungi</taxon>
        <taxon>Dikarya</taxon>
        <taxon>Ascomycota</taxon>
        <taxon>Pezizomycotina</taxon>
        <taxon>Dothideomycetes</taxon>
        <taxon>Pleosporomycetidae</taxon>
        <taxon>Pleosporales</taxon>
        <taxon>Massarineae</taxon>
        <taxon>Massarinaceae</taxon>
        <taxon>Massarina</taxon>
    </lineage>
</organism>
<dbReference type="GO" id="GO:0000981">
    <property type="term" value="F:DNA-binding transcription factor activity, RNA polymerase II-specific"/>
    <property type="evidence" value="ECO:0007669"/>
    <property type="project" value="InterPro"/>
</dbReference>
<dbReference type="SMART" id="SM00906">
    <property type="entry name" value="Fungal_trans"/>
    <property type="match status" value="1"/>
</dbReference>
<dbReference type="GO" id="GO:0005634">
    <property type="term" value="C:nucleus"/>
    <property type="evidence" value="ECO:0007669"/>
    <property type="project" value="UniProtKB-SubCell"/>
</dbReference>
<dbReference type="Proteomes" id="UP000799753">
    <property type="component" value="Unassembled WGS sequence"/>
</dbReference>
<dbReference type="PANTHER" id="PTHR47338:SF10">
    <property type="entry name" value="TRANSCRIPTION FACTOR DOMAIN-CONTAINING PROTEIN-RELATED"/>
    <property type="match status" value="1"/>
</dbReference>
<evidence type="ECO:0000256" key="4">
    <source>
        <dbReference type="ARBA" id="ARBA00023163"/>
    </source>
</evidence>
<dbReference type="PROSITE" id="PS50048">
    <property type="entry name" value="ZN2_CY6_FUNGAL_2"/>
    <property type="match status" value="1"/>
</dbReference>
<dbReference type="GO" id="GO:0006351">
    <property type="term" value="P:DNA-templated transcription"/>
    <property type="evidence" value="ECO:0007669"/>
    <property type="project" value="InterPro"/>
</dbReference>
<reference evidence="7" key="1">
    <citation type="journal article" date="2020" name="Stud. Mycol.">
        <title>101 Dothideomycetes genomes: a test case for predicting lifestyles and emergence of pathogens.</title>
        <authorList>
            <person name="Haridas S."/>
            <person name="Albert R."/>
            <person name="Binder M."/>
            <person name="Bloem J."/>
            <person name="Labutti K."/>
            <person name="Salamov A."/>
            <person name="Andreopoulos B."/>
            <person name="Baker S."/>
            <person name="Barry K."/>
            <person name="Bills G."/>
            <person name="Bluhm B."/>
            <person name="Cannon C."/>
            <person name="Castanera R."/>
            <person name="Culley D."/>
            <person name="Daum C."/>
            <person name="Ezra D."/>
            <person name="Gonzalez J."/>
            <person name="Henrissat B."/>
            <person name="Kuo A."/>
            <person name="Liang C."/>
            <person name="Lipzen A."/>
            <person name="Lutzoni F."/>
            <person name="Magnuson J."/>
            <person name="Mondo S."/>
            <person name="Nolan M."/>
            <person name="Ohm R."/>
            <person name="Pangilinan J."/>
            <person name="Park H.-J."/>
            <person name="Ramirez L."/>
            <person name="Alfaro M."/>
            <person name="Sun H."/>
            <person name="Tritt A."/>
            <person name="Yoshinaga Y."/>
            <person name="Zwiers L.-H."/>
            <person name="Turgeon B."/>
            <person name="Goodwin S."/>
            <person name="Spatafora J."/>
            <person name="Crous P."/>
            <person name="Grigoriev I."/>
        </authorList>
    </citation>
    <scope>NUCLEOTIDE SEQUENCE</scope>
    <source>
        <strain evidence="7">CBS 473.64</strain>
    </source>
</reference>
<dbReference type="OrthoDB" id="2943660at2759"/>
<evidence type="ECO:0000256" key="3">
    <source>
        <dbReference type="ARBA" id="ARBA00023015"/>
    </source>
</evidence>
<accession>A0A6A6RNT0</accession>
<keyword evidence="4" id="KW-0804">Transcription</keyword>
<dbReference type="CDD" id="cd00067">
    <property type="entry name" value="GAL4"/>
    <property type="match status" value="1"/>
</dbReference>
<dbReference type="Pfam" id="PF00172">
    <property type="entry name" value="Zn_clus"/>
    <property type="match status" value="1"/>
</dbReference>
<dbReference type="PANTHER" id="PTHR47338">
    <property type="entry name" value="ZN(II)2CYS6 TRANSCRIPTION FACTOR (EUROFUNG)-RELATED"/>
    <property type="match status" value="1"/>
</dbReference>